<gene>
    <name evidence="2" type="ORF">CH360_14680</name>
    <name evidence="3" type="ORF">CH373_03800</name>
</gene>
<comment type="caution">
    <text evidence="3">The sequence shown here is derived from an EMBL/GenBank/DDBJ whole genome shotgun (WGS) entry which is preliminary data.</text>
</comment>
<evidence type="ECO:0000313" key="4">
    <source>
        <dbReference type="Proteomes" id="UP000231962"/>
    </source>
</evidence>
<proteinExistence type="predicted"/>
<reference evidence="4 5" key="1">
    <citation type="submission" date="2017-07" db="EMBL/GenBank/DDBJ databases">
        <title>Leptospira spp. isolated from tropical soils.</title>
        <authorList>
            <person name="Thibeaux R."/>
            <person name="Iraola G."/>
            <person name="Ferres I."/>
            <person name="Bierque E."/>
            <person name="Girault D."/>
            <person name="Soupe-Gilbert M.-E."/>
            <person name="Picardeau M."/>
            <person name="Goarant C."/>
        </authorList>
    </citation>
    <scope>NUCLEOTIDE SEQUENCE [LARGE SCALE GENOMIC DNA]</scope>
    <source>
        <strain evidence="3 5">FH1-B-B1</strain>
        <strain evidence="2 4">FH1-B-C1</strain>
    </source>
</reference>
<dbReference type="Pfam" id="PF00753">
    <property type="entry name" value="Lactamase_B"/>
    <property type="match status" value="1"/>
</dbReference>
<dbReference type="SUPFAM" id="SSF56281">
    <property type="entry name" value="Metallo-hydrolase/oxidoreductase"/>
    <property type="match status" value="1"/>
</dbReference>
<feature type="domain" description="Metallo-beta-lactamase" evidence="1">
    <location>
        <begin position="31"/>
        <end position="248"/>
    </location>
</feature>
<dbReference type="GO" id="GO:0016787">
    <property type="term" value="F:hydrolase activity"/>
    <property type="evidence" value="ECO:0007669"/>
    <property type="project" value="UniProtKB-KW"/>
</dbReference>
<dbReference type="AlphaFoldDB" id="A0A2M9ZSS4"/>
<protein>
    <submittedName>
        <fullName evidence="3">Hydrolase</fullName>
    </submittedName>
</protein>
<dbReference type="InterPro" id="IPR050662">
    <property type="entry name" value="Sec-metab_biosynth-thioest"/>
</dbReference>
<organism evidence="3 5">
    <name type="scientific">Leptospira perolatii</name>
    <dbReference type="NCBI Taxonomy" id="2023191"/>
    <lineage>
        <taxon>Bacteria</taxon>
        <taxon>Pseudomonadati</taxon>
        <taxon>Spirochaetota</taxon>
        <taxon>Spirochaetia</taxon>
        <taxon>Leptospirales</taxon>
        <taxon>Leptospiraceae</taxon>
        <taxon>Leptospira</taxon>
    </lineage>
</organism>
<dbReference type="Gene3D" id="3.60.15.10">
    <property type="entry name" value="Ribonuclease Z/Hydroxyacylglutathione hydrolase-like"/>
    <property type="match status" value="1"/>
</dbReference>
<sequence>MRVHHYDSVPKIEEIGDGILKTEIPQPFYAPNNIYILPDGEPTLIDSGYIANLGMLQRALKQVGLNLKKIKHIIYTHNHLDHMSAMLTLRFYTDAKLYAMKGMAADIGNYLENIQVFNRATKRLVYKGHRSAEDRKRELTRIEEGNLNLINTVKGSHKVEPNVRFDIELVEGDVIHAGGREIGFLHTPGHNLWHLTPYLLGEEIFFTGDLVLQNISSIYAEIDGNLDDYHRSLDRLSKISIRRLLPAHGSEPEDPQKAIKLLSKTLQILERGVMRRLKERDQDLSNLVLEAMGEKVANSGYYNTAMAILHSFVRKFIDKGWVEVIETEPPYETYRWIGEK</sequence>
<dbReference type="InterPro" id="IPR036866">
    <property type="entry name" value="RibonucZ/Hydroxyglut_hydro"/>
</dbReference>
<dbReference type="SMART" id="SM00849">
    <property type="entry name" value="Lactamase_B"/>
    <property type="match status" value="1"/>
</dbReference>
<evidence type="ECO:0000259" key="1">
    <source>
        <dbReference type="SMART" id="SM00849"/>
    </source>
</evidence>
<dbReference type="Proteomes" id="UP000231990">
    <property type="component" value="Unassembled WGS sequence"/>
</dbReference>
<keyword evidence="4" id="KW-1185">Reference proteome</keyword>
<dbReference type="OrthoDB" id="9802248at2"/>
<dbReference type="PANTHER" id="PTHR23131:SF0">
    <property type="entry name" value="ENDORIBONUCLEASE LACTB2"/>
    <property type="match status" value="1"/>
</dbReference>
<evidence type="ECO:0000313" key="3">
    <source>
        <dbReference type="EMBL" id="PJZ75142.1"/>
    </source>
</evidence>
<dbReference type="InterPro" id="IPR001279">
    <property type="entry name" value="Metallo-B-lactamas"/>
</dbReference>
<keyword evidence="3" id="KW-0378">Hydrolase</keyword>
<dbReference type="EMBL" id="NPDZ01000001">
    <property type="protein sequence ID" value="PJZ75142.1"/>
    <property type="molecule type" value="Genomic_DNA"/>
</dbReference>
<dbReference type="PANTHER" id="PTHR23131">
    <property type="entry name" value="ENDORIBONUCLEASE LACTB2"/>
    <property type="match status" value="1"/>
</dbReference>
<evidence type="ECO:0000313" key="2">
    <source>
        <dbReference type="EMBL" id="PJZ68787.1"/>
    </source>
</evidence>
<dbReference type="Proteomes" id="UP000231962">
    <property type="component" value="Unassembled WGS sequence"/>
</dbReference>
<dbReference type="EMBL" id="NPDY01000016">
    <property type="protein sequence ID" value="PJZ68787.1"/>
    <property type="molecule type" value="Genomic_DNA"/>
</dbReference>
<dbReference type="RefSeq" id="WP_100714801.1">
    <property type="nucleotide sequence ID" value="NZ_NPDY01000016.1"/>
</dbReference>
<name>A0A2M9ZSS4_9LEPT</name>
<accession>A0A2M9ZSS4</accession>
<evidence type="ECO:0000313" key="5">
    <source>
        <dbReference type="Proteomes" id="UP000231990"/>
    </source>
</evidence>